<proteinExistence type="predicted"/>
<feature type="domain" description="Amidohydrolase 3" evidence="1">
    <location>
        <begin position="100"/>
        <end position="390"/>
    </location>
</feature>
<dbReference type="SUPFAM" id="SSF51338">
    <property type="entry name" value="Composite domain of metallo-dependent hydrolases"/>
    <property type="match status" value="1"/>
</dbReference>
<keyword evidence="3" id="KW-1185">Reference proteome</keyword>
<dbReference type="SUPFAM" id="SSF51556">
    <property type="entry name" value="Metallo-dependent hydrolases"/>
    <property type="match status" value="1"/>
</dbReference>
<dbReference type="STRING" id="1045773.SAMN05216555_103215"/>
<dbReference type="PANTHER" id="PTHR32027:SF9">
    <property type="entry name" value="BLL3847 PROTEIN"/>
    <property type="match status" value="1"/>
</dbReference>
<dbReference type="Pfam" id="PF07969">
    <property type="entry name" value="Amidohydro_3"/>
    <property type="match status" value="1"/>
</dbReference>
<reference evidence="3" key="1">
    <citation type="submission" date="2016-10" db="EMBL/GenBank/DDBJ databases">
        <authorList>
            <person name="Varghese N."/>
            <person name="Submissions S."/>
        </authorList>
    </citation>
    <scope>NUCLEOTIDE SEQUENCE [LARGE SCALE GENOMIC DNA]</scope>
    <source>
        <strain evidence="3">CGMCC 1.10783</strain>
    </source>
</reference>
<dbReference type="InterPro" id="IPR052349">
    <property type="entry name" value="Metallo-hydrolase_Enzymes"/>
</dbReference>
<sequence length="398" mass="42173">MTGENLVLRNVRPWGAEAADITISGGAITGVAPASGASEPGDLDGGGLLAIPGFINTHAHVDKSWWGKPWVPYTYSDHPTVEGWIANERAQRGNYDIPNANSAAAVLREFLRHGTTATRTHIDVDLGVGLKGLETVQTAVAGLDGAIQVETVAFPQDGVLRRPGVMQLLDEAAQAGAGSIGGLDPGTIDGDVEGQLDGLFQIAVERGVGIDLHLHDFGSLGAYEYRQVIRRTIDAGLQGRVNISHGFAMGTLQPGVQEEIIEGLAEAGISWTTVAMGGTAPLPWQRMRERGVPLGLGTDGVRDLWSPFGDGDLLRVAFAFARLHGFRHDEKLATAVEYATKHSAPFVGREQHDLVAGARADVVLLDAENVPDVLVRCPQRKLVLSGGHVVARDGEVLV</sequence>
<accession>A0A1G8LYS1</accession>
<organism evidence="2 3">
    <name type="scientific">Arthrobacter cupressi</name>
    <dbReference type="NCBI Taxonomy" id="1045773"/>
    <lineage>
        <taxon>Bacteria</taxon>
        <taxon>Bacillati</taxon>
        <taxon>Actinomycetota</taxon>
        <taxon>Actinomycetes</taxon>
        <taxon>Micrococcales</taxon>
        <taxon>Micrococcaceae</taxon>
        <taxon>Arthrobacter</taxon>
    </lineage>
</organism>
<dbReference type="Proteomes" id="UP000182130">
    <property type="component" value="Unassembled WGS sequence"/>
</dbReference>
<dbReference type="EMBL" id="FNEI01000003">
    <property type="protein sequence ID" value="SDI60808.1"/>
    <property type="molecule type" value="Genomic_DNA"/>
</dbReference>
<evidence type="ECO:0000259" key="1">
    <source>
        <dbReference type="Pfam" id="PF07969"/>
    </source>
</evidence>
<gene>
    <name evidence="2" type="ORF">SAMN05216555_103215</name>
</gene>
<evidence type="ECO:0000313" key="2">
    <source>
        <dbReference type="EMBL" id="SDI60808.1"/>
    </source>
</evidence>
<dbReference type="OrthoDB" id="3366604at2"/>
<dbReference type="InterPro" id="IPR032466">
    <property type="entry name" value="Metal_Hydrolase"/>
</dbReference>
<dbReference type="InterPro" id="IPR013108">
    <property type="entry name" value="Amidohydro_3"/>
</dbReference>
<protein>
    <submittedName>
        <fullName evidence="2">Cytosine deaminase</fullName>
    </submittedName>
</protein>
<dbReference type="InterPro" id="IPR011059">
    <property type="entry name" value="Metal-dep_hydrolase_composite"/>
</dbReference>
<dbReference type="CDD" id="cd01293">
    <property type="entry name" value="Bact_CD"/>
    <property type="match status" value="1"/>
</dbReference>
<dbReference type="RefSeq" id="WP_074587507.1">
    <property type="nucleotide sequence ID" value="NZ_FNEI01000003.1"/>
</dbReference>
<evidence type="ECO:0000313" key="3">
    <source>
        <dbReference type="Proteomes" id="UP000182130"/>
    </source>
</evidence>
<dbReference type="AlphaFoldDB" id="A0A1G8LYS1"/>
<name>A0A1G8LYS1_9MICC</name>
<dbReference type="PANTHER" id="PTHR32027">
    <property type="entry name" value="CYTOSINE DEAMINASE"/>
    <property type="match status" value="1"/>
</dbReference>
<dbReference type="GO" id="GO:0016814">
    <property type="term" value="F:hydrolase activity, acting on carbon-nitrogen (but not peptide) bonds, in cyclic amidines"/>
    <property type="evidence" value="ECO:0007669"/>
    <property type="project" value="TreeGrafter"/>
</dbReference>
<dbReference type="Gene3D" id="3.20.20.140">
    <property type="entry name" value="Metal-dependent hydrolases"/>
    <property type="match status" value="1"/>
</dbReference>
<dbReference type="Gene3D" id="2.30.40.10">
    <property type="entry name" value="Urease, subunit C, domain 1"/>
    <property type="match status" value="1"/>
</dbReference>